<name>A0A7J6LCS8_PEROL</name>
<dbReference type="OrthoDB" id="10531959at2759"/>
<comment type="caution">
    <text evidence="1">The sequence shown here is derived from an EMBL/GenBank/DDBJ whole genome shotgun (WGS) entry which is preliminary data.</text>
</comment>
<protein>
    <submittedName>
        <fullName evidence="1">Uncharacterized protein</fullName>
    </submittedName>
</protein>
<evidence type="ECO:0000313" key="1">
    <source>
        <dbReference type="EMBL" id="KAF4657019.1"/>
    </source>
</evidence>
<reference evidence="1 2" key="1">
    <citation type="submission" date="2020-04" db="EMBL/GenBank/DDBJ databases">
        <title>Perkinsus olseni comparative genomics.</title>
        <authorList>
            <person name="Bogema D.R."/>
        </authorList>
    </citation>
    <scope>NUCLEOTIDE SEQUENCE [LARGE SCALE GENOMIC DNA]</scope>
    <source>
        <strain evidence="1">ATCC PRA-179</strain>
    </source>
</reference>
<dbReference type="AlphaFoldDB" id="A0A7J6LCS8"/>
<evidence type="ECO:0000313" key="2">
    <source>
        <dbReference type="Proteomes" id="UP000570595"/>
    </source>
</evidence>
<proteinExistence type="predicted"/>
<organism evidence="1 2">
    <name type="scientific">Perkinsus olseni</name>
    <name type="common">Perkinsus atlanticus</name>
    <dbReference type="NCBI Taxonomy" id="32597"/>
    <lineage>
        <taxon>Eukaryota</taxon>
        <taxon>Sar</taxon>
        <taxon>Alveolata</taxon>
        <taxon>Perkinsozoa</taxon>
        <taxon>Perkinsea</taxon>
        <taxon>Perkinsida</taxon>
        <taxon>Perkinsidae</taxon>
        <taxon>Perkinsus</taxon>
    </lineage>
</organism>
<sequence>MLSTLRVAVFVSEIFGRPRSAVLISGSSPTFFGTRASGDSPLERENLDRKATIQAGTSSADLDKDNLTPVDASGWSCCLTRESWLSLKAFTGEEEIEGVPTAVSRYGFILKPGDSLAYDNFTRCVFEATQIQYPDPSRSIWSIMHKHPTPYVLIDVGKVPSCPTSS</sequence>
<accession>A0A7J6LCS8</accession>
<dbReference type="EMBL" id="JABAHT010000375">
    <property type="protein sequence ID" value="KAF4657019.1"/>
    <property type="molecule type" value="Genomic_DNA"/>
</dbReference>
<gene>
    <name evidence="1" type="ORF">FOZ61_006531</name>
</gene>
<dbReference type="Proteomes" id="UP000570595">
    <property type="component" value="Unassembled WGS sequence"/>
</dbReference>